<evidence type="ECO:0000313" key="3">
    <source>
        <dbReference type="EMBL" id="MEK7949329.1"/>
    </source>
</evidence>
<feature type="chain" id="PRO_5046513120" description="EF-hand domain-containing protein" evidence="1">
    <location>
        <begin position="22"/>
        <end position="176"/>
    </location>
</feature>
<dbReference type="Pfam" id="PF13202">
    <property type="entry name" value="EF-hand_5"/>
    <property type="match status" value="1"/>
</dbReference>
<dbReference type="InterPro" id="IPR002048">
    <property type="entry name" value="EF_hand_dom"/>
</dbReference>
<feature type="signal peptide" evidence="1">
    <location>
        <begin position="1"/>
        <end position="21"/>
    </location>
</feature>
<dbReference type="Proteomes" id="UP001371305">
    <property type="component" value="Unassembled WGS sequence"/>
</dbReference>
<gene>
    <name evidence="3" type="ORF">WKV53_02410</name>
</gene>
<dbReference type="InterPro" id="IPR018247">
    <property type="entry name" value="EF_Hand_1_Ca_BS"/>
</dbReference>
<name>A0ABU9ANN8_9BACT</name>
<evidence type="ECO:0000259" key="2">
    <source>
        <dbReference type="PROSITE" id="PS50222"/>
    </source>
</evidence>
<dbReference type="PROSITE" id="PS00018">
    <property type="entry name" value="EF_HAND_1"/>
    <property type="match status" value="1"/>
</dbReference>
<evidence type="ECO:0000256" key="1">
    <source>
        <dbReference type="SAM" id="SignalP"/>
    </source>
</evidence>
<proteinExistence type="predicted"/>
<keyword evidence="1" id="KW-0732">Signal</keyword>
<sequence>MKSTPILLGLVLAAFATNATAGERKVSAAKVQVFTQLFNEANLDGNDYLDFEEFSNSYGASTRPVITEIRFDELARFINIKTATARAIIPAERGIFLNDFIYANGGRAIKPSDAEIFWAADDNESGGLDLEEFAATRVYPPSNPASTTKAFDKLDKNDDGIISPLEWGIAKVALAD</sequence>
<dbReference type="EMBL" id="JBBUKT010000001">
    <property type="protein sequence ID" value="MEK7949329.1"/>
    <property type="molecule type" value="Genomic_DNA"/>
</dbReference>
<feature type="domain" description="EF-hand" evidence="2">
    <location>
        <begin position="29"/>
        <end position="64"/>
    </location>
</feature>
<dbReference type="SUPFAM" id="SSF47473">
    <property type="entry name" value="EF-hand"/>
    <property type="match status" value="1"/>
</dbReference>
<dbReference type="InterPro" id="IPR011992">
    <property type="entry name" value="EF-hand-dom_pair"/>
</dbReference>
<evidence type="ECO:0000313" key="4">
    <source>
        <dbReference type="Proteomes" id="UP001371305"/>
    </source>
</evidence>
<dbReference type="RefSeq" id="WP_341402747.1">
    <property type="nucleotide sequence ID" value="NZ_JBBUKT010000001.1"/>
</dbReference>
<protein>
    <recommendedName>
        <fullName evidence="2">EF-hand domain-containing protein</fullName>
    </recommendedName>
</protein>
<comment type="caution">
    <text evidence="3">The sequence shown here is derived from an EMBL/GenBank/DDBJ whole genome shotgun (WGS) entry which is preliminary data.</text>
</comment>
<dbReference type="PROSITE" id="PS50222">
    <property type="entry name" value="EF_HAND_2"/>
    <property type="match status" value="1"/>
</dbReference>
<accession>A0ABU9ANN8</accession>
<dbReference type="Gene3D" id="1.10.238.10">
    <property type="entry name" value="EF-hand"/>
    <property type="match status" value="1"/>
</dbReference>
<organism evidence="3 4">
    <name type="scientific">Luteolibacter soli</name>
    <dbReference type="NCBI Taxonomy" id="3135280"/>
    <lineage>
        <taxon>Bacteria</taxon>
        <taxon>Pseudomonadati</taxon>
        <taxon>Verrucomicrobiota</taxon>
        <taxon>Verrucomicrobiia</taxon>
        <taxon>Verrucomicrobiales</taxon>
        <taxon>Verrucomicrobiaceae</taxon>
        <taxon>Luteolibacter</taxon>
    </lineage>
</organism>
<reference evidence="3 4" key="1">
    <citation type="submission" date="2024-04" db="EMBL/GenBank/DDBJ databases">
        <title>Luteolibacter sp. isolated from soil.</title>
        <authorList>
            <person name="An J."/>
        </authorList>
    </citation>
    <scope>NUCLEOTIDE SEQUENCE [LARGE SCALE GENOMIC DNA]</scope>
    <source>
        <strain evidence="3 4">Y139</strain>
    </source>
</reference>
<keyword evidence="4" id="KW-1185">Reference proteome</keyword>